<dbReference type="PANTHER" id="PTHR25462">
    <property type="entry name" value="BONUS, ISOFORM C-RELATED"/>
    <property type="match status" value="1"/>
</dbReference>
<evidence type="ECO:0000259" key="2">
    <source>
        <dbReference type="PROSITE" id="PS50119"/>
    </source>
</evidence>
<dbReference type="GO" id="GO:0008270">
    <property type="term" value="F:zinc ion binding"/>
    <property type="evidence" value="ECO:0007669"/>
    <property type="project" value="UniProtKB-KW"/>
</dbReference>
<feature type="domain" description="B box-type" evidence="2">
    <location>
        <begin position="25"/>
        <end position="71"/>
    </location>
</feature>
<organism evidence="3 4">
    <name type="scientific">Dreissena polymorpha</name>
    <name type="common">Zebra mussel</name>
    <name type="synonym">Mytilus polymorpha</name>
    <dbReference type="NCBI Taxonomy" id="45954"/>
    <lineage>
        <taxon>Eukaryota</taxon>
        <taxon>Metazoa</taxon>
        <taxon>Spiralia</taxon>
        <taxon>Lophotrochozoa</taxon>
        <taxon>Mollusca</taxon>
        <taxon>Bivalvia</taxon>
        <taxon>Autobranchia</taxon>
        <taxon>Heteroconchia</taxon>
        <taxon>Euheterodonta</taxon>
        <taxon>Imparidentia</taxon>
        <taxon>Neoheterodontei</taxon>
        <taxon>Myida</taxon>
        <taxon>Dreissenoidea</taxon>
        <taxon>Dreissenidae</taxon>
        <taxon>Dreissena</taxon>
    </lineage>
</organism>
<dbReference type="Proteomes" id="UP000828390">
    <property type="component" value="Unassembled WGS sequence"/>
</dbReference>
<dbReference type="SUPFAM" id="SSF57845">
    <property type="entry name" value="B-box zinc-binding domain"/>
    <property type="match status" value="1"/>
</dbReference>
<comment type="caution">
    <text evidence="3">The sequence shown here is derived from an EMBL/GenBank/DDBJ whole genome shotgun (WGS) entry which is preliminary data.</text>
</comment>
<evidence type="ECO:0000313" key="3">
    <source>
        <dbReference type="EMBL" id="KAH3810455.1"/>
    </source>
</evidence>
<keyword evidence="4" id="KW-1185">Reference proteome</keyword>
<dbReference type="GO" id="GO:0061630">
    <property type="term" value="F:ubiquitin protein ligase activity"/>
    <property type="evidence" value="ECO:0007669"/>
    <property type="project" value="TreeGrafter"/>
</dbReference>
<reference evidence="3" key="2">
    <citation type="submission" date="2020-11" db="EMBL/GenBank/DDBJ databases">
        <authorList>
            <person name="McCartney M.A."/>
            <person name="Auch B."/>
            <person name="Kono T."/>
            <person name="Mallez S."/>
            <person name="Becker A."/>
            <person name="Gohl D.M."/>
            <person name="Silverstein K.A.T."/>
            <person name="Koren S."/>
            <person name="Bechman K.B."/>
            <person name="Herman A."/>
            <person name="Abrahante J.E."/>
            <person name="Garbe J."/>
        </authorList>
    </citation>
    <scope>NUCLEOTIDE SEQUENCE</scope>
    <source>
        <strain evidence="3">Duluth1</strain>
        <tissue evidence="3">Whole animal</tissue>
    </source>
</reference>
<name>A0A9D4JFZ6_DREPO</name>
<protein>
    <recommendedName>
        <fullName evidence="2">B box-type domain-containing protein</fullName>
    </recommendedName>
</protein>
<sequence>MASIIFRDSNGDNAGDFIGESTVTQSCEPCMKTNTSKTATVFCKDCDEYMCDTCKNPHTTYKTDQHTLVNFLDNKSAPVMIDMKGINKCNEHGRDIEFFCQDHSKLCCSSCVLIHRKCGQVDEIAKVSRQTRPELQALKQSLIKLLSEADDIIAECKQSETVLNESIEKMSSEVDTMRYRMIKLFEVAKKKFITEANEFRTAESKLIGNRRETSSKVKDEISTVLSMCCIVLERGTPSQQYIYSKLMEEKRNTMESNIHDQRKIKVAPTVIVSFSKELTSFLEVGSNIIQLNYDGNKTGKHLNNYFTFGQI</sequence>
<dbReference type="PROSITE" id="PS50119">
    <property type="entry name" value="ZF_BBOX"/>
    <property type="match status" value="1"/>
</dbReference>
<dbReference type="InterPro" id="IPR047153">
    <property type="entry name" value="TRIM45/56/19-like"/>
</dbReference>
<reference evidence="3" key="1">
    <citation type="journal article" date="2019" name="bioRxiv">
        <title>The Genome of the Zebra Mussel, Dreissena polymorpha: A Resource for Invasive Species Research.</title>
        <authorList>
            <person name="McCartney M.A."/>
            <person name="Auch B."/>
            <person name="Kono T."/>
            <person name="Mallez S."/>
            <person name="Zhang Y."/>
            <person name="Obille A."/>
            <person name="Becker A."/>
            <person name="Abrahante J.E."/>
            <person name="Garbe J."/>
            <person name="Badalamenti J.P."/>
            <person name="Herman A."/>
            <person name="Mangelson H."/>
            <person name="Liachko I."/>
            <person name="Sullivan S."/>
            <person name="Sone E.D."/>
            <person name="Koren S."/>
            <person name="Silverstein K.A.T."/>
            <person name="Beckman K.B."/>
            <person name="Gohl D.M."/>
        </authorList>
    </citation>
    <scope>NUCLEOTIDE SEQUENCE</scope>
    <source>
        <strain evidence="3">Duluth1</strain>
        <tissue evidence="3">Whole animal</tissue>
    </source>
</reference>
<evidence type="ECO:0000256" key="1">
    <source>
        <dbReference type="PROSITE-ProRule" id="PRU00024"/>
    </source>
</evidence>
<dbReference type="CDD" id="cd19776">
    <property type="entry name" value="Bbox2_TRIM25_C-IV"/>
    <property type="match status" value="1"/>
</dbReference>
<dbReference type="EMBL" id="JAIWYP010000006">
    <property type="protein sequence ID" value="KAH3810455.1"/>
    <property type="molecule type" value="Genomic_DNA"/>
</dbReference>
<gene>
    <name evidence="3" type="ORF">DPMN_138847</name>
</gene>
<dbReference type="Gene3D" id="3.30.160.60">
    <property type="entry name" value="Classic Zinc Finger"/>
    <property type="match status" value="1"/>
</dbReference>
<keyword evidence="1" id="KW-0863">Zinc-finger</keyword>
<dbReference type="InterPro" id="IPR000315">
    <property type="entry name" value="Znf_B-box"/>
</dbReference>
<accession>A0A9D4JFZ6</accession>
<keyword evidence="1" id="KW-0862">Zinc</keyword>
<keyword evidence="1" id="KW-0479">Metal-binding</keyword>
<evidence type="ECO:0000313" key="4">
    <source>
        <dbReference type="Proteomes" id="UP000828390"/>
    </source>
</evidence>
<proteinExistence type="predicted"/>
<dbReference type="CDD" id="cd19757">
    <property type="entry name" value="Bbox1"/>
    <property type="match status" value="1"/>
</dbReference>
<dbReference type="AlphaFoldDB" id="A0A9D4JFZ6"/>
<dbReference type="PANTHER" id="PTHR25462:SF296">
    <property type="entry name" value="MEIOTIC P26, ISOFORM F"/>
    <property type="match status" value="1"/>
</dbReference>
<dbReference type="Pfam" id="PF00643">
    <property type="entry name" value="zf-B_box"/>
    <property type="match status" value="1"/>
</dbReference>